<dbReference type="FunCoup" id="F1A4K8">
    <property type="interactions" value="102"/>
</dbReference>
<dbReference type="OMA" id="QPWKENI"/>
<gene>
    <name evidence="2" type="ORF">DICPUDRAFT_159629</name>
</gene>
<accession>F1A4K8</accession>
<dbReference type="InterPro" id="IPR004821">
    <property type="entry name" value="Cyt_trans-like"/>
</dbReference>
<dbReference type="KEGG" id="dpp:DICPUDRAFT_159629"/>
<dbReference type="GO" id="GO:0004515">
    <property type="term" value="F:nicotinate-nucleotide adenylyltransferase activity"/>
    <property type="evidence" value="ECO:0000318"/>
    <property type="project" value="GO_Central"/>
</dbReference>
<dbReference type="Gene3D" id="3.40.50.620">
    <property type="entry name" value="HUPs"/>
    <property type="match status" value="1"/>
</dbReference>
<dbReference type="Proteomes" id="UP000001064">
    <property type="component" value="Unassembled WGS sequence"/>
</dbReference>
<dbReference type="FunFam" id="3.40.50.620:FF:000527">
    <property type="entry name" value="Nicotinamide-nucleotide adenylyltransferase"/>
    <property type="match status" value="1"/>
</dbReference>
<evidence type="ECO:0000313" key="3">
    <source>
        <dbReference type="Proteomes" id="UP000001064"/>
    </source>
</evidence>
<dbReference type="PANTHER" id="PTHR12039">
    <property type="entry name" value="NICOTINAMIDE MONONUCLEOTIDE ADENYLYLTRANSFERASE"/>
    <property type="match status" value="1"/>
</dbReference>
<dbReference type="SUPFAM" id="SSF52374">
    <property type="entry name" value="Nucleotidylyl transferase"/>
    <property type="match status" value="1"/>
</dbReference>
<dbReference type="PANTHER" id="PTHR12039:SF0">
    <property type="entry name" value="NICOTINAMIDE-NUCLEOTIDE ADENYLYLTRANSFERASE"/>
    <property type="match status" value="1"/>
</dbReference>
<keyword evidence="3" id="KW-1185">Reference proteome</keyword>
<name>F1A4K8_DICPU</name>
<sequence>MANDYYKNNYEVIGGYLSPVGDAYNKKTLIEAFHRLKMVDLALEDSDWIMADPFESSKNEFTPTRQALDHFKQCTIDHFKSKNIDCSDLAVKLVCGADLLGSFNIPKLWADSDMDLLSSKDHYGIAVLERTGTDLEGIIAVNPILTKNREGLDFIPVDISNDVSSTRIREKIRNGGSIKYLIPDKVIDYIYKNNIYKNEIPDFRK</sequence>
<organism evidence="2 3">
    <name type="scientific">Dictyostelium purpureum</name>
    <name type="common">Slime mold</name>
    <dbReference type="NCBI Taxonomy" id="5786"/>
    <lineage>
        <taxon>Eukaryota</taxon>
        <taxon>Amoebozoa</taxon>
        <taxon>Evosea</taxon>
        <taxon>Eumycetozoa</taxon>
        <taxon>Dictyostelia</taxon>
        <taxon>Dictyosteliales</taxon>
        <taxon>Dictyosteliaceae</taxon>
        <taxon>Dictyostelium</taxon>
    </lineage>
</organism>
<proteinExistence type="predicted"/>
<reference evidence="3" key="1">
    <citation type="journal article" date="2011" name="Genome Biol.">
        <title>Comparative genomics of the social amoebae Dictyostelium discoideum and Dictyostelium purpureum.</title>
        <authorList>
            <consortium name="US DOE Joint Genome Institute (JGI-PGF)"/>
            <person name="Sucgang R."/>
            <person name="Kuo A."/>
            <person name="Tian X."/>
            <person name="Salerno W."/>
            <person name="Parikh A."/>
            <person name="Feasley C.L."/>
            <person name="Dalin E."/>
            <person name="Tu H."/>
            <person name="Huang E."/>
            <person name="Barry K."/>
            <person name="Lindquist E."/>
            <person name="Shapiro H."/>
            <person name="Bruce D."/>
            <person name="Schmutz J."/>
            <person name="Salamov A."/>
            <person name="Fey P."/>
            <person name="Gaudet P."/>
            <person name="Anjard C."/>
            <person name="Babu M.M."/>
            <person name="Basu S."/>
            <person name="Bushmanova Y."/>
            <person name="van der Wel H."/>
            <person name="Katoh-Kurasawa M."/>
            <person name="Dinh C."/>
            <person name="Coutinho P.M."/>
            <person name="Saito T."/>
            <person name="Elias M."/>
            <person name="Schaap P."/>
            <person name="Kay R.R."/>
            <person name="Henrissat B."/>
            <person name="Eichinger L."/>
            <person name="Rivero F."/>
            <person name="Putnam N.H."/>
            <person name="West C.M."/>
            <person name="Loomis W.F."/>
            <person name="Chisholm R.L."/>
            <person name="Shaulsky G."/>
            <person name="Strassmann J.E."/>
            <person name="Queller D.C."/>
            <person name="Kuspa A."/>
            <person name="Grigoriev I.V."/>
        </authorList>
    </citation>
    <scope>NUCLEOTIDE SEQUENCE [LARGE SCALE GENOMIC DNA]</scope>
    <source>
        <strain evidence="3">QSDP1</strain>
    </source>
</reference>
<dbReference type="RefSeq" id="XP_003294602.1">
    <property type="nucleotide sequence ID" value="XM_003294554.1"/>
</dbReference>
<dbReference type="OrthoDB" id="422187at2759"/>
<dbReference type="VEuPathDB" id="AmoebaDB:DICPUDRAFT_159629"/>
<feature type="domain" description="Cytidyltransferase-like" evidence="1">
    <location>
        <begin position="18"/>
        <end position="171"/>
    </location>
</feature>
<dbReference type="eggNOG" id="KOG3199">
    <property type="taxonomic scope" value="Eukaryota"/>
</dbReference>
<dbReference type="GO" id="GO:0000309">
    <property type="term" value="F:nicotinamide-nucleotide adenylyltransferase activity"/>
    <property type="evidence" value="ECO:0000318"/>
    <property type="project" value="GO_Central"/>
</dbReference>
<dbReference type="AlphaFoldDB" id="F1A4K8"/>
<evidence type="ECO:0000313" key="2">
    <source>
        <dbReference type="EMBL" id="EGC28873.1"/>
    </source>
</evidence>
<dbReference type="InParanoid" id="F1A4K8"/>
<dbReference type="GeneID" id="10507060"/>
<evidence type="ECO:0000259" key="1">
    <source>
        <dbReference type="Pfam" id="PF01467"/>
    </source>
</evidence>
<dbReference type="STRING" id="5786.F1A4K8"/>
<dbReference type="InterPro" id="IPR014729">
    <property type="entry name" value="Rossmann-like_a/b/a_fold"/>
</dbReference>
<dbReference type="Pfam" id="PF01467">
    <property type="entry name" value="CTP_transf_like"/>
    <property type="match status" value="1"/>
</dbReference>
<dbReference type="EMBL" id="GL871527">
    <property type="protein sequence ID" value="EGC28873.1"/>
    <property type="molecule type" value="Genomic_DNA"/>
</dbReference>
<protein>
    <recommendedName>
        <fullName evidence="1">Cytidyltransferase-like domain-containing protein</fullName>
    </recommendedName>
</protein>
<dbReference type="GO" id="GO:0009435">
    <property type="term" value="P:NAD+ biosynthetic process"/>
    <property type="evidence" value="ECO:0000318"/>
    <property type="project" value="GO_Central"/>
</dbReference>
<dbReference type="InterPro" id="IPR051182">
    <property type="entry name" value="Euk_NMN_adenylyltrnsfrase"/>
</dbReference>